<dbReference type="InterPro" id="IPR038152">
    <property type="entry name" value="Carbam_trans_C_sf"/>
</dbReference>
<feature type="domain" description="Carbamoyltransferase C-terminal" evidence="3">
    <location>
        <begin position="396"/>
        <end position="566"/>
    </location>
</feature>
<dbReference type="PANTHER" id="PTHR34847:SF1">
    <property type="entry name" value="NODULATION PROTEIN U"/>
    <property type="match status" value="1"/>
</dbReference>
<sequence length="570" mass="63463">MLICGINSSHTASAALLRDGRLIGALQEERPTRQKNRRGFPEQAIERLLQSQGLGWQDVDAYVFGGHGSYANTTSTTNEGANRMRGYKAVAGFGGQIKQLLQKTPARRLVHHQRRERHIERLLAHGVDRQKVFTIEHHRCHASTAYFGRPIDEDALVITVDGAGDSLCATVSLPKPGGRLERIASIHEEHSIGNLWEVITALMGMVPMEHEYKLMGMAPYASGDRVEKAKQLFSSAFELSDGTWRRAPGVPNSTFAYEFWRNRLEFTRFDYICAGLQSFTEEFLTAWVQGWLQKTGRRKLRLSGGVFMNVKLNKTIGELPEVDDLYIFPSCGDETNALGAAWAYLADIGKAESIEPLDSLYLGPEPSAEQYQQSAERARELGWTVATPGDLEEAIADLLSQGEIVARAHGREEFGARALGNRSILADPSRPDVVRIVNNAIKCRDFWMPFAPSVMSECSDRYIHNPKGFTAPYMILAFDSRNTPEVKAACHPEDGTIRPQVVTRDHNPKYHRILECFHQKTGRGALMNTSFNIHGEPIVSSPADAIDVMLRSGLLHLALGPYLISKPRPS</sequence>
<evidence type="ECO:0000256" key="1">
    <source>
        <dbReference type="ARBA" id="ARBA00006129"/>
    </source>
</evidence>
<dbReference type="Pfam" id="PF16861">
    <property type="entry name" value="Carbam_trans_C"/>
    <property type="match status" value="1"/>
</dbReference>
<proteinExistence type="inferred from homology"/>
<name>A0A9D7SGQ2_9BACT</name>
<accession>A0A9D7SGQ2</accession>
<dbReference type="InterPro" id="IPR003696">
    <property type="entry name" value="Carbtransf_dom"/>
</dbReference>
<evidence type="ECO:0000313" key="4">
    <source>
        <dbReference type="EMBL" id="MBK9796350.1"/>
    </source>
</evidence>
<dbReference type="EMBL" id="JADKIO010000006">
    <property type="protein sequence ID" value="MBK9796350.1"/>
    <property type="molecule type" value="Genomic_DNA"/>
</dbReference>
<dbReference type="GO" id="GO:0003824">
    <property type="term" value="F:catalytic activity"/>
    <property type="evidence" value="ECO:0007669"/>
    <property type="project" value="InterPro"/>
</dbReference>
<dbReference type="Gene3D" id="3.30.420.40">
    <property type="match status" value="2"/>
</dbReference>
<dbReference type="SUPFAM" id="SSF53067">
    <property type="entry name" value="Actin-like ATPase domain"/>
    <property type="match status" value="1"/>
</dbReference>
<dbReference type="PANTHER" id="PTHR34847">
    <property type="entry name" value="NODULATION PROTEIN U"/>
    <property type="match status" value="1"/>
</dbReference>
<comment type="similarity">
    <text evidence="1">Belongs to the NodU/CmcH family.</text>
</comment>
<dbReference type="InterPro" id="IPR043129">
    <property type="entry name" value="ATPase_NBD"/>
</dbReference>
<dbReference type="CDD" id="cd24100">
    <property type="entry name" value="ASKHA_NBD_MJ1051-like_N"/>
    <property type="match status" value="1"/>
</dbReference>
<reference evidence="4" key="1">
    <citation type="submission" date="2020-10" db="EMBL/GenBank/DDBJ databases">
        <title>Connecting structure to function with the recovery of over 1000 high-quality activated sludge metagenome-assembled genomes encoding full-length rRNA genes using long-read sequencing.</title>
        <authorList>
            <person name="Singleton C.M."/>
            <person name="Petriglieri F."/>
            <person name="Kristensen J.M."/>
            <person name="Kirkegaard R.H."/>
            <person name="Michaelsen T.Y."/>
            <person name="Andersen M.H."/>
            <person name="Karst S.M."/>
            <person name="Dueholm M.S."/>
            <person name="Nielsen P.H."/>
            <person name="Albertsen M."/>
        </authorList>
    </citation>
    <scope>NUCLEOTIDE SEQUENCE</scope>
    <source>
        <strain evidence="4">Skiv_18-Q3-R9-52_MAXAC.067</strain>
    </source>
</reference>
<dbReference type="Pfam" id="PF02543">
    <property type="entry name" value="Carbam_trans_N"/>
    <property type="match status" value="1"/>
</dbReference>
<evidence type="ECO:0000259" key="2">
    <source>
        <dbReference type="Pfam" id="PF02543"/>
    </source>
</evidence>
<organism evidence="4 5">
    <name type="scientific">Candidatus Geothrix skivensis</name>
    <dbReference type="NCBI Taxonomy" id="2954439"/>
    <lineage>
        <taxon>Bacteria</taxon>
        <taxon>Pseudomonadati</taxon>
        <taxon>Acidobacteriota</taxon>
        <taxon>Holophagae</taxon>
        <taxon>Holophagales</taxon>
        <taxon>Holophagaceae</taxon>
        <taxon>Geothrix</taxon>
    </lineage>
</organism>
<protein>
    <submittedName>
        <fullName evidence="4">Carbamoyltransferase</fullName>
    </submittedName>
</protein>
<dbReference type="AlphaFoldDB" id="A0A9D7SGQ2"/>
<dbReference type="InterPro" id="IPR051338">
    <property type="entry name" value="NodU/CmcH_Carbamoyltrnsfr"/>
</dbReference>
<dbReference type="InterPro" id="IPR031730">
    <property type="entry name" value="Carbam_trans_C"/>
</dbReference>
<gene>
    <name evidence="4" type="ORF">IPP58_07610</name>
</gene>
<dbReference type="Proteomes" id="UP000886657">
    <property type="component" value="Unassembled WGS sequence"/>
</dbReference>
<evidence type="ECO:0000313" key="5">
    <source>
        <dbReference type="Proteomes" id="UP000886657"/>
    </source>
</evidence>
<feature type="domain" description="Carbamoyltransferase" evidence="2">
    <location>
        <begin position="3"/>
        <end position="341"/>
    </location>
</feature>
<comment type="caution">
    <text evidence="4">The sequence shown here is derived from an EMBL/GenBank/DDBJ whole genome shotgun (WGS) entry which is preliminary data.</text>
</comment>
<evidence type="ECO:0000259" key="3">
    <source>
        <dbReference type="Pfam" id="PF16861"/>
    </source>
</evidence>
<dbReference type="Gene3D" id="3.90.870.20">
    <property type="entry name" value="Carbamoyltransferase, C-terminal domain"/>
    <property type="match status" value="1"/>
</dbReference>